<reference evidence="9" key="1">
    <citation type="submission" date="2015-10" db="EMBL/GenBank/DDBJ databases">
        <authorList>
            <person name="Regsiter A."/>
            <person name="william w."/>
        </authorList>
    </citation>
    <scope>NUCLEOTIDE SEQUENCE</scope>
    <source>
        <strain evidence="9">Montdore</strain>
    </source>
</reference>
<evidence type="ECO:0000256" key="7">
    <source>
        <dbReference type="ARBA" id="ARBA00023180"/>
    </source>
</evidence>
<keyword evidence="8" id="KW-0732">Signal</keyword>
<gene>
    <name evidence="9" type="ORF">GSTUAT00002312001</name>
</gene>
<dbReference type="EMBL" id="LN890970">
    <property type="protein sequence ID" value="CUS13603.1"/>
    <property type="molecule type" value="Genomic_DNA"/>
</dbReference>
<feature type="chain" id="PRO_5013262579" description="Aspergillus nuclease S(1)" evidence="8">
    <location>
        <begin position="16"/>
        <end position="310"/>
    </location>
</feature>
<dbReference type="PANTHER" id="PTHR33146:SF26">
    <property type="entry name" value="ENDONUCLEASE 4"/>
    <property type="match status" value="1"/>
</dbReference>
<protein>
    <recommendedName>
        <fullName evidence="11">Aspergillus nuclease S(1)</fullName>
    </recommendedName>
</protein>
<keyword evidence="5" id="KW-0378">Hydrolase</keyword>
<accession>A0A292Q4E1</accession>
<evidence type="ECO:0000313" key="9">
    <source>
        <dbReference type="EMBL" id="CUS13603.1"/>
    </source>
</evidence>
<dbReference type="CDD" id="cd11010">
    <property type="entry name" value="S1-P1_nuclease"/>
    <property type="match status" value="1"/>
</dbReference>
<keyword evidence="2" id="KW-0540">Nuclease</keyword>
<dbReference type="Proteomes" id="UP001412239">
    <property type="component" value="Unassembled WGS sequence"/>
</dbReference>
<evidence type="ECO:0000256" key="1">
    <source>
        <dbReference type="ARBA" id="ARBA00009547"/>
    </source>
</evidence>
<evidence type="ECO:0000313" key="10">
    <source>
        <dbReference type="Proteomes" id="UP001412239"/>
    </source>
</evidence>
<comment type="similarity">
    <text evidence="1">Belongs to the nuclease type I family.</text>
</comment>
<evidence type="ECO:0000256" key="6">
    <source>
        <dbReference type="ARBA" id="ARBA00023157"/>
    </source>
</evidence>
<evidence type="ECO:0000256" key="8">
    <source>
        <dbReference type="SAM" id="SignalP"/>
    </source>
</evidence>
<dbReference type="InterPro" id="IPR003154">
    <property type="entry name" value="S1/P1nuclease"/>
</dbReference>
<organism evidence="9 10">
    <name type="scientific">Tuber aestivum</name>
    <name type="common">summer truffle</name>
    <dbReference type="NCBI Taxonomy" id="59557"/>
    <lineage>
        <taxon>Eukaryota</taxon>
        <taxon>Fungi</taxon>
        <taxon>Dikarya</taxon>
        <taxon>Ascomycota</taxon>
        <taxon>Pezizomycotina</taxon>
        <taxon>Pezizomycetes</taxon>
        <taxon>Pezizales</taxon>
        <taxon>Tuberaceae</taxon>
        <taxon>Tuber</taxon>
    </lineage>
</organism>
<keyword evidence="3" id="KW-0479">Metal-binding</keyword>
<keyword evidence="6" id="KW-1015">Disulfide bond</keyword>
<keyword evidence="4" id="KW-0255">Endonuclease</keyword>
<evidence type="ECO:0000256" key="4">
    <source>
        <dbReference type="ARBA" id="ARBA00022759"/>
    </source>
</evidence>
<evidence type="ECO:0000256" key="3">
    <source>
        <dbReference type="ARBA" id="ARBA00022723"/>
    </source>
</evidence>
<proteinExistence type="inferred from homology"/>
<name>A0A292Q4E1_9PEZI</name>
<dbReference type="PANTHER" id="PTHR33146">
    <property type="entry name" value="ENDONUCLEASE 4"/>
    <property type="match status" value="1"/>
</dbReference>
<evidence type="ECO:0000256" key="2">
    <source>
        <dbReference type="ARBA" id="ARBA00022722"/>
    </source>
</evidence>
<keyword evidence="7" id="KW-0325">Glycoprotein</keyword>
<dbReference type="Pfam" id="PF02265">
    <property type="entry name" value="S1-P1_nuclease"/>
    <property type="match status" value="1"/>
</dbReference>
<keyword evidence="10" id="KW-1185">Reference proteome</keyword>
<dbReference type="AlphaFoldDB" id="A0A292Q4E1"/>
<dbReference type="GO" id="GO:0003676">
    <property type="term" value="F:nucleic acid binding"/>
    <property type="evidence" value="ECO:0007669"/>
    <property type="project" value="InterPro"/>
</dbReference>
<dbReference type="SUPFAM" id="SSF48537">
    <property type="entry name" value="Phospholipase C/P1 nuclease"/>
    <property type="match status" value="1"/>
</dbReference>
<evidence type="ECO:0000256" key="5">
    <source>
        <dbReference type="ARBA" id="ARBA00022801"/>
    </source>
</evidence>
<evidence type="ECO:0008006" key="11">
    <source>
        <dbReference type="Google" id="ProtNLM"/>
    </source>
</evidence>
<dbReference type="GO" id="GO:0016788">
    <property type="term" value="F:hydrolase activity, acting on ester bonds"/>
    <property type="evidence" value="ECO:0007669"/>
    <property type="project" value="InterPro"/>
</dbReference>
<feature type="signal peptide" evidence="8">
    <location>
        <begin position="1"/>
        <end position="15"/>
    </location>
</feature>
<dbReference type="InterPro" id="IPR008947">
    <property type="entry name" value="PLipase_C/P1_nuclease_dom_sf"/>
</dbReference>
<dbReference type="GO" id="GO:0006308">
    <property type="term" value="P:DNA catabolic process"/>
    <property type="evidence" value="ECO:0007669"/>
    <property type="project" value="InterPro"/>
</dbReference>
<dbReference type="GO" id="GO:0046872">
    <property type="term" value="F:metal ion binding"/>
    <property type="evidence" value="ECO:0007669"/>
    <property type="project" value="UniProtKB-KW"/>
</dbReference>
<sequence>MRLTPFLLPLPGVVSWGLLGHQTVALVAQSYLLQKTVIEVQSLLEDSSLTYMANVAIWADSYRNEPGGGFTFGYHFVNGQDGPPPDSCKIEYPKDCPPEGCIVSAIANYTERLMDKKLERESRAEALRFLIHFIGDITQPCNLSLAPIVHTPMSQRLTKKVHTEAFGAGANSILVYFAGKPTNLHAAWDTSIPNKIINTTSPTTLESLGWANAISSLINVGPYKRQLGSWVCSLDTEGDSPEKCAADWAVDSNELVCEYAIDVSPEELNGTEISGEYYDGAVPIVVEQIAKGGVRLAGWLNLIFEGKTGF</sequence>
<dbReference type="GO" id="GO:0004519">
    <property type="term" value="F:endonuclease activity"/>
    <property type="evidence" value="ECO:0007669"/>
    <property type="project" value="UniProtKB-KW"/>
</dbReference>
<dbReference type="Gene3D" id="1.10.575.10">
    <property type="entry name" value="P1 Nuclease"/>
    <property type="match status" value="1"/>
</dbReference>